<protein>
    <submittedName>
        <fullName evidence="1">Uncharacterized protein</fullName>
    </submittedName>
</protein>
<reference evidence="1 2" key="1">
    <citation type="journal article" date="2022" name="bioRxiv">
        <title>The genome of the oomycete Peronosclerospora sorghi, a cosmopolitan pathogen of maize and sorghum, is inflated with dispersed pseudogenes.</title>
        <authorList>
            <person name="Fletcher K."/>
            <person name="Martin F."/>
            <person name="Isakeit T."/>
            <person name="Cavanaugh K."/>
            <person name="Magill C."/>
            <person name="Michelmore R."/>
        </authorList>
    </citation>
    <scope>NUCLEOTIDE SEQUENCE [LARGE SCALE GENOMIC DNA]</scope>
    <source>
        <strain evidence="1">P6</strain>
    </source>
</reference>
<dbReference type="EMBL" id="CM047583">
    <property type="protein sequence ID" value="KAI9913341.1"/>
    <property type="molecule type" value="Genomic_DNA"/>
</dbReference>
<organism evidence="1 2">
    <name type="scientific">Peronosclerospora sorghi</name>
    <dbReference type="NCBI Taxonomy" id="230839"/>
    <lineage>
        <taxon>Eukaryota</taxon>
        <taxon>Sar</taxon>
        <taxon>Stramenopiles</taxon>
        <taxon>Oomycota</taxon>
        <taxon>Peronosporomycetes</taxon>
        <taxon>Peronosporales</taxon>
        <taxon>Peronosporaceae</taxon>
        <taxon>Peronosclerospora</taxon>
    </lineage>
</organism>
<evidence type="ECO:0000313" key="2">
    <source>
        <dbReference type="Proteomes" id="UP001163321"/>
    </source>
</evidence>
<accession>A0ACC0W6K7</accession>
<name>A0ACC0W6K7_9STRA</name>
<sequence length="331" mass="37475">MFRLVRTSTSLRTSARFCSHVMVQWTHGITASARGMELRRVAAHEKQRQKVFFSRWTRPDRVLTASMGLIAGGLVVTSVLPKDKEATKPVRTLYGNANDVVYYKNGRPFAERWYDDRNKTVIAAIIAANTLIFGLWRASFQNARLHHFMWQHFASSYDAVVHGKRVYTLVTSSFSHLTFPHFGINMFMLWEFGPSILAPSNNYAGTSWYHRAVAKSRFVGYVQDRYHHFRHGPDLLTVPTFLALYFTSAMTSAALSALISKLRGNPASKEGLDGDQGLLALQLTAAWRVCSVFHWCQWCRLGRLYPLVSFVPHETGGQMTGGAFHHASVRN</sequence>
<keyword evidence="2" id="KW-1185">Reference proteome</keyword>
<dbReference type="Proteomes" id="UP001163321">
    <property type="component" value="Chromosome 4"/>
</dbReference>
<evidence type="ECO:0000313" key="1">
    <source>
        <dbReference type="EMBL" id="KAI9913341.1"/>
    </source>
</evidence>
<gene>
    <name evidence="1" type="ORF">PsorP6_006680</name>
</gene>
<comment type="caution">
    <text evidence="1">The sequence shown here is derived from an EMBL/GenBank/DDBJ whole genome shotgun (WGS) entry which is preliminary data.</text>
</comment>
<proteinExistence type="predicted"/>